<accession>Q9MAK6</accession>
<dbReference type="InterPro" id="IPR012337">
    <property type="entry name" value="RNaseH-like_sf"/>
</dbReference>
<dbReference type="InterPro" id="IPR036397">
    <property type="entry name" value="RNaseH_sf"/>
</dbReference>
<dbReference type="PANTHER" id="PTHR11439">
    <property type="entry name" value="GAG-POL-RELATED RETROTRANSPOSON"/>
    <property type="match status" value="1"/>
</dbReference>
<dbReference type="GO" id="GO:0003676">
    <property type="term" value="F:nucleic acid binding"/>
    <property type="evidence" value="ECO:0007669"/>
    <property type="project" value="InterPro"/>
</dbReference>
<dbReference type="InterPro" id="IPR043502">
    <property type="entry name" value="DNA/RNA_pol_sf"/>
</dbReference>
<protein>
    <submittedName>
        <fullName evidence="3">F27F5.11</fullName>
    </submittedName>
</protein>
<reference key="1">
    <citation type="journal article" date="2000" name="Nature">
        <title>Sequence and analysis of chromosome 1 of the plant Arabidopsis thaliana.</title>
        <authorList>
            <person name="Theologis A."/>
            <person name="Ecker J.R."/>
            <person name="Palm C.J."/>
            <person name="Federspiel N.A."/>
            <person name="Kaul S."/>
            <person name="White O."/>
            <person name="Alonso J."/>
            <person name="Altafi H."/>
            <person name="Araujo R."/>
            <person name="Bowman C.L."/>
            <person name="Brooks S.Y."/>
            <person name="Buehler E."/>
            <person name="Chan A."/>
            <person name="Chao Q."/>
            <person name="Chen H."/>
            <person name="Cheuk R.F."/>
            <person name="Chin C.W."/>
            <person name="Chung M.K."/>
            <person name="Conn L."/>
            <person name="Conway A.B."/>
            <person name="Conway A.R."/>
            <person name="Creasy T.H."/>
            <person name="Dewar K."/>
            <person name="Dunn P."/>
            <person name="Etgu P."/>
            <person name="Feldblyum T.V."/>
            <person name="Feng J."/>
            <person name="Fong B."/>
            <person name="Fujii C.Y."/>
            <person name="Gill J.E."/>
            <person name="Goldsmith A.D."/>
            <person name="Haas B."/>
            <person name="Hansen N.F."/>
            <person name="Hughes B."/>
            <person name="Huizar L."/>
            <person name="Hunter J.L."/>
            <person name="Jenkins J."/>
            <person name="Johnson-Hopson C."/>
            <person name="Khan S."/>
            <person name="Khaykin E."/>
            <person name="Kim C.J."/>
            <person name="Koo H.L."/>
            <person name="Kremenetskaia I."/>
            <person name="Kurtz D.B."/>
            <person name="Kwan A."/>
            <person name="Lam B."/>
            <person name="Langin-Hooper S."/>
            <person name="Lee A."/>
            <person name="Lee J.M."/>
            <person name="Lenz C.A."/>
            <person name="Li J.H."/>
            <person name="Li Y."/>
            <person name="Lin X."/>
            <person name="Liu S.X."/>
            <person name="Liu Z.A."/>
            <person name="Luros J.S."/>
            <person name="Maiti R."/>
            <person name="Marziali A."/>
            <person name="Militscher J."/>
            <person name="Miranda M."/>
            <person name="Nguyen M."/>
            <person name="Nierman W.C."/>
            <person name="Osborne B.I."/>
            <person name="Pai G."/>
            <person name="Peterson J."/>
            <person name="Pham P.K."/>
            <person name="Rizzo M."/>
            <person name="Rooney T."/>
            <person name="Rowley D."/>
            <person name="Sakano H."/>
            <person name="Salzberg S.L."/>
            <person name="Schwartz J.R."/>
            <person name="Shinn P."/>
            <person name="Southwick A.M."/>
            <person name="Sun H."/>
            <person name="Tallon L.J."/>
            <person name="Tambunga G."/>
            <person name="Toriumi M.J."/>
            <person name="Town C.D."/>
            <person name="Utterback T."/>
            <person name="Van Aken S."/>
            <person name="Vaysberg M."/>
            <person name="Vysotskaia V.S."/>
            <person name="Walker M."/>
            <person name="Wu D."/>
            <person name="Yu G."/>
            <person name="Fraser C.M."/>
            <person name="Venter J.C."/>
            <person name="Davis R.W."/>
        </authorList>
    </citation>
    <scope>NUCLEOTIDE SEQUENCE [LARGE SCALE GENOMIC DNA]</scope>
    <source>
        <strain>cv. Columbia</strain>
    </source>
</reference>
<dbReference type="Gene3D" id="3.30.420.10">
    <property type="entry name" value="Ribonuclease H-like superfamily/Ribonuclease H"/>
    <property type="match status" value="1"/>
</dbReference>
<reference evidence="3" key="2">
    <citation type="submission" date="2000-03" db="EMBL/GenBank/DDBJ databases">
        <title>Genomic sequence for Arabidopsis thaliana BAC F27F5 from chromosome I.</title>
        <authorList>
            <person name="Chao Q."/>
            <person name="Brooks S."/>
            <person name="Buehler E."/>
            <person name="Johnson-Hopson C."/>
            <person name="Khan S."/>
            <person name="Kim C."/>
            <person name="Shinn P."/>
            <person name="Altafi H."/>
            <person name="Bei Q."/>
            <person name="Chin C."/>
            <person name="Chiou J."/>
            <person name="Choi E."/>
            <person name="Conn L."/>
            <person name="Conway A."/>
            <person name="Gonzales A."/>
            <person name="Hansen N."/>
            <person name="Howng B."/>
            <person name="Koo T."/>
            <person name="Lam B."/>
            <person name="Lee J."/>
            <person name="Lenz C."/>
            <person name="Li J."/>
            <person name="Liu A."/>
            <person name="Liu K."/>
            <person name="Liu S."/>
            <person name="Mukharsky N."/>
            <person name="Nguyen M."/>
            <person name="Palm C."/>
            <person name="Pham P."/>
            <person name="Sakano H."/>
            <person name="Schwartz J."/>
            <person name="Southwick A."/>
            <person name="Thaveri A."/>
            <person name="Toriumi M."/>
            <person name="Vaysberg M."/>
            <person name="Yu G."/>
            <person name="Federspiel N.A."/>
            <person name="Theologis A."/>
            <person name="Ecker J.R."/>
        </authorList>
    </citation>
    <scope>NUCLEOTIDE SEQUENCE</scope>
</reference>
<dbReference type="PANTHER" id="PTHR11439:SF524">
    <property type="entry name" value="RNA-DIRECTED DNA POLYMERASE, PROTEIN KINASE RLK-PELLE-DLSV FAMILY"/>
    <property type="match status" value="1"/>
</dbReference>
<dbReference type="GO" id="GO:0015074">
    <property type="term" value="P:DNA integration"/>
    <property type="evidence" value="ECO:0007669"/>
    <property type="project" value="InterPro"/>
</dbReference>
<dbReference type="InterPro" id="IPR001584">
    <property type="entry name" value="Integrase_cat-core"/>
</dbReference>
<feature type="compositionally biased region" description="Basic and acidic residues" evidence="1">
    <location>
        <begin position="93"/>
        <end position="108"/>
    </location>
</feature>
<evidence type="ECO:0000313" key="3">
    <source>
        <dbReference type="EMBL" id="AAF69172.1"/>
    </source>
</evidence>
<dbReference type="InterPro" id="IPR013103">
    <property type="entry name" value="RVT_2"/>
</dbReference>
<dbReference type="SUPFAM" id="SSF53098">
    <property type="entry name" value="Ribonuclease H-like"/>
    <property type="match status" value="1"/>
</dbReference>
<dbReference type="EMBL" id="AC007915">
    <property type="protein sequence ID" value="AAF69172.1"/>
    <property type="molecule type" value="Genomic_DNA"/>
</dbReference>
<feature type="region of interest" description="Disordered" evidence="1">
    <location>
        <begin position="82"/>
        <end position="108"/>
    </location>
</feature>
<dbReference type="Pfam" id="PF13976">
    <property type="entry name" value="gag_pre-integrs"/>
    <property type="match status" value="1"/>
</dbReference>
<feature type="region of interest" description="Disordered" evidence="1">
    <location>
        <begin position="776"/>
        <end position="795"/>
    </location>
</feature>
<feature type="region of interest" description="Disordered" evidence="1">
    <location>
        <begin position="718"/>
        <end position="747"/>
    </location>
</feature>
<dbReference type="InterPro" id="IPR025724">
    <property type="entry name" value="GAG-pre-integrase_dom"/>
</dbReference>
<dbReference type="PROSITE" id="PS50994">
    <property type="entry name" value="INTEGRASE"/>
    <property type="match status" value="1"/>
</dbReference>
<dbReference type="ExpressionAtlas" id="Q9MAK6">
    <property type="expression patterns" value="baseline and differential"/>
</dbReference>
<reference evidence="3" key="3">
    <citation type="submission" date="2000-10" db="EMBL/GenBank/DDBJ databases">
        <authorList>
            <person name="Chao Q."/>
            <person name="Brooks S."/>
            <person name="Buehler E."/>
            <person name="Johnson-Hopson C."/>
            <person name="Khan S."/>
            <person name="Kim C."/>
            <person name="Shinn P."/>
            <person name="Altafi H."/>
            <person name="Bei B."/>
            <person name="Chin C."/>
            <person name="Chiou J."/>
            <person name="Choi E."/>
            <person name="Conn L."/>
            <person name="Conway A."/>
            <person name="Gonzalez A."/>
            <person name="Hansen N."/>
            <person name="Howing B."/>
            <person name="Koo T."/>
            <person name="Lam B."/>
            <person name="Lee J."/>
            <person name="Lenz C."/>
            <person name="Li J."/>
            <person name="Liu A."/>
            <person name="Liu J."/>
            <person name="Liu S."/>
            <person name="Mukharsky N."/>
            <person name="Nguyen M."/>
            <person name="Palm C."/>
            <person name="Pham P."/>
            <person name="Sakano H."/>
            <person name="Schwartz J."/>
            <person name="Southwick A."/>
            <person name="Thaveri A."/>
            <person name="Toriumi M."/>
            <person name="Vaysberg M."/>
            <person name="Yu G."/>
            <person name="Davis R."/>
            <person name="Federspiel N."/>
            <person name="Theologis A."/>
            <person name="Ecker J."/>
        </authorList>
    </citation>
    <scope>NUCLEOTIDE SEQUENCE</scope>
</reference>
<dbReference type="InterPro" id="IPR057670">
    <property type="entry name" value="SH3_retrovirus"/>
</dbReference>
<dbReference type="Pfam" id="PF14223">
    <property type="entry name" value="Retrotran_gag_2"/>
    <property type="match status" value="1"/>
</dbReference>
<dbReference type="CDD" id="cd09272">
    <property type="entry name" value="RNase_HI_RT_Ty1"/>
    <property type="match status" value="1"/>
</dbReference>
<sequence length="1313" mass="147499">MERLLFEFARRLTLTKSVLASILIHTMSTISLPKSIGDGLDKVSRGFLWGSTPEKRKQHLVAWDRDGDCYMIIRVCEQSISKSSTAPPSAPESETRSKKNSDVAEELRSQDDVVARSMMDQSIQLYSPPVLHISNCVTVKLNEQNYSLKKTQFESFLSGQNLLGFVNGSLKPPPATTPFNNIDGLTIEVPNPEYHTWNRSDQVVRAWLLGSLNEDIMQEVVNCATSYQVWNALAQHCNKVSSSRLFELQRKLQTIDKQDKSMETYLKEIKRVCEQLASIGSPVSEQMKIFAALHGLGREYEPIKTSVEGSMDTQPPPTFESVISRLTGFADRLNSYGPDTETSPHMAFNASRSDSSALAILRITDVTDQSGGEWVGNLPLNDVLVCPDISKPFLSVSKLTNDYPCVFQFDCDDVRIYDKATRKLLTKGKHSKGLYVLKDSPVQALYSSRQQGASEDIWHQRLGHPHSQVLQVLSANKSISVGNKSTKMVCESCQLGKSLKSDFTHTFTVFQDMVENQYQTKIGSFQCDGGGEFTSRKLTDHLQQCGIKQLISCPYTSQQNGLAERKHRHIIELGLSMMFQSTRPQKFWVEAFYTASFLINLLPTTALDEKYSPYEKLHGKPPEYSALRVFGCACYPTLRDYASNKFDPRSLKCVFLGYNDKYKGYRCFLPSTGRVYISRHVIFDETVFPFAQSHSRPNSGSLTPLMLAWTKGINTVSKPQPKSDDSLFTSEDFPPLPTRETPILPIPIPRPTVVPAVEEERSYGCTAGLDHVPIGNNFSSSSHSPGIAEETSDQSTERILDQLSTTTTQNETLKDPGWTGAMGEEMGNCKEAETWSLVPYTPDMLVLGSKWIFRTKLNADGSLQKLKARLVTQGYNQAEGIDYLETYSPVVRTATVRGVLHLATIMEWDIKQMDVQNAFLHGDLTETVYMAQPAGFVDPDKPNYVCHLHKSLYGMKQSPRAWFDKFSTYLLEFGFHCSIPDPSLFVYSRGKDIILLLLYVNDMLITGNSSETLASLLAELNKRFKMKDMGQMHYFLGIQAQFHSEGLFLSQQNLAGKLQYLTLTRPDIQFAVNYVYQKMHAPTTLDFLLLKRILRYVKGTVTMGINFRKKSDCTLRAYSDSDWSGCPETRRSTGGYFTYLGLNLISWSSQKQSSVSKSSTEAEYRTLSEAASEITWLSSIMKELRVPLLKPPQLYCDNLSAVYLTANPAFHKRTKHFENHYHYVRERVALGLLEVRHIPGHEQIADIFTKSLPFNAFTSLRYKLGVVVPPTPGLQGDISKSSTAPPSAPESETRSKKNSDAAESQGVKTMSLQ</sequence>
<evidence type="ECO:0000256" key="1">
    <source>
        <dbReference type="SAM" id="MobiDB-lite"/>
    </source>
</evidence>
<evidence type="ECO:0000259" key="2">
    <source>
        <dbReference type="PROSITE" id="PS50994"/>
    </source>
</evidence>
<feature type="region of interest" description="Disordered" evidence="1">
    <location>
        <begin position="1273"/>
        <end position="1313"/>
    </location>
</feature>
<name>Q9MAK6_ARATH</name>
<feature type="domain" description="Integrase catalytic" evidence="2">
    <location>
        <begin position="437"/>
        <end position="621"/>
    </location>
</feature>
<dbReference type="SUPFAM" id="SSF56672">
    <property type="entry name" value="DNA/RNA polymerases"/>
    <property type="match status" value="1"/>
</dbReference>
<dbReference type="Pfam" id="PF25597">
    <property type="entry name" value="SH3_retrovirus"/>
    <property type="match status" value="1"/>
</dbReference>
<proteinExistence type="predicted"/>
<dbReference type="Pfam" id="PF07727">
    <property type="entry name" value="RVT_2"/>
    <property type="match status" value="1"/>
</dbReference>
<feature type="compositionally biased region" description="Basic and acidic residues" evidence="1">
    <location>
        <begin position="1291"/>
        <end position="1300"/>
    </location>
</feature>
<organism evidence="3">
    <name type="scientific">Arabidopsis thaliana</name>
    <name type="common">Mouse-ear cress</name>
    <dbReference type="NCBI Taxonomy" id="3702"/>
    <lineage>
        <taxon>Eukaryota</taxon>
        <taxon>Viridiplantae</taxon>
        <taxon>Streptophyta</taxon>
        <taxon>Embryophyta</taxon>
        <taxon>Tracheophyta</taxon>
        <taxon>Spermatophyta</taxon>
        <taxon>Magnoliopsida</taxon>
        <taxon>eudicotyledons</taxon>
        <taxon>Gunneridae</taxon>
        <taxon>Pentapetalae</taxon>
        <taxon>rosids</taxon>
        <taxon>malvids</taxon>
        <taxon>Brassicales</taxon>
        <taxon>Brassicaceae</taxon>
        <taxon>Camelineae</taxon>
        <taxon>Arabidopsis</taxon>
    </lineage>
</organism>
<dbReference type="PIR" id="B96509">
    <property type="entry name" value="B96509"/>
</dbReference>